<dbReference type="InterPro" id="IPR055875">
    <property type="entry name" value="DUF7452"/>
</dbReference>
<dbReference type="SUPFAM" id="SSF51126">
    <property type="entry name" value="Pectin lyase-like"/>
    <property type="match status" value="1"/>
</dbReference>
<dbReference type="Proteomes" id="UP000295293">
    <property type="component" value="Unassembled WGS sequence"/>
</dbReference>
<evidence type="ECO:0000313" key="3">
    <source>
        <dbReference type="EMBL" id="TDR45849.1"/>
    </source>
</evidence>
<dbReference type="InterPro" id="IPR011050">
    <property type="entry name" value="Pectin_lyase_fold/virulence"/>
</dbReference>
<gene>
    <name evidence="3" type="ORF">DFR29_104279</name>
</gene>
<dbReference type="NCBIfam" id="NF041518">
    <property type="entry name" value="choice_anch_Q"/>
    <property type="match status" value="1"/>
</dbReference>
<proteinExistence type="predicted"/>
<name>A0A4R6Z2Z4_9GAMM</name>
<feature type="chain" id="PRO_5020611761" description="DUF7452 domain-containing protein" evidence="1">
    <location>
        <begin position="22"/>
        <end position="690"/>
    </location>
</feature>
<reference evidence="3 4" key="1">
    <citation type="submission" date="2019-03" db="EMBL/GenBank/DDBJ databases">
        <title>Genomic Encyclopedia of Type Strains, Phase IV (KMG-IV): sequencing the most valuable type-strain genomes for metagenomic binning, comparative biology and taxonomic classification.</title>
        <authorList>
            <person name="Goeker M."/>
        </authorList>
    </citation>
    <scope>NUCLEOTIDE SEQUENCE [LARGE SCALE GENOMIC DNA]</scope>
    <source>
        <strain evidence="3 4">DSM 21667</strain>
    </source>
</reference>
<dbReference type="InterPro" id="IPR059226">
    <property type="entry name" value="Choice_anch_Q_dom"/>
</dbReference>
<dbReference type="EMBL" id="SNZH01000004">
    <property type="protein sequence ID" value="TDR45849.1"/>
    <property type="molecule type" value="Genomic_DNA"/>
</dbReference>
<keyword evidence="1" id="KW-0732">Signal</keyword>
<comment type="caution">
    <text evidence="3">The sequence shown here is derived from an EMBL/GenBank/DDBJ whole genome shotgun (WGS) entry which is preliminary data.</text>
</comment>
<feature type="domain" description="DUF7452" evidence="2">
    <location>
        <begin position="569"/>
        <end position="672"/>
    </location>
</feature>
<dbReference type="RefSeq" id="WP_133818210.1">
    <property type="nucleotide sequence ID" value="NZ_SNZH01000004.1"/>
</dbReference>
<evidence type="ECO:0000256" key="1">
    <source>
        <dbReference type="SAM" id="SignalP"/>
    </source>
</evidence>
<protein>
    <recommendedName>
        <fullName evidence="2">DUF7452 domain-containing protein</fullName>
    </recommendedName>
</protein>
<evidence type="ECO:0000259" key="2">
    <source>
        <dbReference type="Pfam" id="PF24249"/>
    </source>
</evidence>
<sequence>MRVRIQSLLLCLILLPATVQAGVLPPTWPGPAPCNTTLQACIDATPDSQTISIETDAPIAENINLYNRSLALVAGEGRRPTFAPGNWISVSSAPILGNQNVTLRGLRLSNAYVRAVYLGTGTATFDFSGLVLEQTSSAPTYIRVEANSGNTVQARLYDNRIRGVPAALNAGSIELVNAGGTLNASAYYNQISSTSAVATDGAGIFVDVTGGGGGTVKLHGNTIRGGYFRSGLFVSEGLFSSTTSSFSARVYSNVVVCADPAVAGSSTGRGIGFTANNGSINAQAVNNTLTRCSSGISATQWSGGSGSAAVTGLVKNNLVVGERGLDFTPALTPSLSNDYNLLNVNSNIATPGANTITSNAQLASLSAPRLRYNSPAIDAADNATLALGLIFNSLPSNDADGLRRIKGGSGGTADIGAYEFGDSGLLHVATSANIVGGYITRIDNPVLDNRSGANPIATPNWHGGSSGGTSNDNYLGIYYFSGNWLLFNEDQTTPMPLRAAFNTFVPAAGSGSFRHVSSAANTIGFGTRIDDSTVNGLPERIVLATQNWSAGSNVYNAHPIGLSYVPAGSSGNWHIVNIDRAGGGAMPVNAGFNVYAQEASPNAFRVSAYAGGSSIALDHPLLNDTACARVQVTRLDTGNSVPRNFDVYYGSGRWRIFSYSALASGTQFNVLVDPAQVFECTDRIFANGYE</sequence>
<dbReference type="AlphaFoldDB" id="A0A4R6Z2Z4"/>
<keyword evidence="4" id="KW-1185">Reference proteome</keyword>
<feature type="signal peptide" evidence="1">
    <location>
        <begin position="1"/>
        <end position="21"/>
    </location>
</feature>
<organism evidence="3 4">
    <name type="scientific">Tahibacter aquaticus</name>
    <dbReference type="NCBI Taxonomy" id="520092"/>
    <lineage>
        <taxon>Bacteria</taxon>
        <taxon>Pseudomonadati</taxon>
        <taxon>Pseudomonadota</taxon>
        <taxon>Gammaproteobacteria</taxon>
        <taxon>Lysobacterales</taxon>
        <taxon>Rhodanobacteraceae</taxon>
        <taxon>Tahibacter</taxon>
    </lineage>
</organism>
<dbReference type="Pfam" id="PF24249">
    <property type="entry name" value="DUF7452"/>
    <property type="match status" value="2"/>
</dbReference>
<dbReference type="OrthoDB" id="5945679at2"/>
<accession>A0A4R6Z2Z4</accession>
<evidence type="ECO:0000313" key="4">
    <source>
        <dbReference type="Proteomes" id="UP000295293"/>
    </source>
</evidence>
<feature type="domain" description="DUF7452" evidence="2">
    <location>
        <begin position="426"/>
        <end position="492"/>
    </location>
</feature>